<dbReference type="EnsemblMetazoa" id="GAUT010494-RA">
    <property type="protein sequence ID" value="GAUT010494-PA"/>
    <property type="gene ID" value="GAUT010494"/>
</dbReference>
<name>A0A1A9UNN3_GLOAU</name>
<proteinExistence type="predicted"/>
<organism evidence="1 2">
    <name type="scientific">Glossina austeni</name>
    <name type="common">Savannah tsetse fly</name>
    <dbReference type="NCBI Taxonomy" id="7395"/>
    <lineage>
        <taxon>Eukaryota</taxon>
        <taxon>Metazoa</taxon>
        <taxon>Ecdysozoa</taxon>
        <taxon>Arthropoda</taxon>
        <taxon>Hexapoda</taxon>
        <taxon>Insecta</taxon>
        <taxon>Pterygota</taxon>
        <taxon>Neoptera</taxon>
        <taxon>Endopterygota</taxon>
        <taxon>Diptera</taxon>
        <taxon>Brachycera</taxon>
        <taxon>Muscomorpha</taxon>
        <taxon>Hippoboscoidea</taxon>
        <taxon>Glossinidae</taxon>
        <taxon>Glossina</taxon>
    </lineage>
</organism>
<sequence length="138" mass="15258">MIPIAITTSSCGILLTGGNDSPYLLYWTVLLVVADDAGDGGMEHAVPPVALSKPILHWRGAWLTLRHLYYDLTLKPRLSHPNHYLYDDDAADGDRDGCDDDGAYDGNLRDPSCQATWLPCCCEKDFCAIDVELLSFRL</sequence>
<evidence type="ECO:0000313" key="2">
    <source>
        <dbReference type="Proteomes" id="UP000078200"/>
    </source>
</evidence>
<dbReference type="AlphaFoldDB" id="A0A1A9UNN3"/>
<dbReference type="Proteomes" id="UP000078200">
    <property type="component" value="Unassembled WGS sequence"/>
</dbReference>
<keyword evidence="2" id="KW-1185">Reference proteome</keyword>
<protein>
    <submittedName>
        <fullName evidence="1">Uncharacterized protein</fullName>
    </submittedName>
</protein>
<evidence type="ECO:0000313" key="1">
    <source>
        <dbReference type="EnsemblMetazoa" id="GAUT010494-PA"/>
    </source>
</evidence>
<accession>A0A1A9UNN3</accession>
<dbReference type="VEuPathDB" id="VectorBase:GAUT010494"/>
<reference evidence="1" key="1">
    <citation type="submission" date="2020-05" db="UniProtKB">
        <authorList>
            <consortium name="EnsemblMetazoa"/>
        </authorList>
    </citation>
    <scope>IDENTIFICATION</scope>
    <source>
        <strain evidence="1">TTRI</strain>
    </source>
</reference>